<evidence type="ECO:0000313" key="7">
    <source>
        <dbReference type="EMBL" id="JAA72467.1"/>
    </source>
</evidence>
<reference evidence="7" key="1">
    <citation type="submission" date="2012-12" db="EMBL/GenBank/DDBJ databases">
        <title>Identification and characterization of a phenylalanine ammonia-lyase gene family in Isatis indigotica Fort.</title>
        <authorList>
            <person name="Liu Q."/>
            <person name="Chen J."/>
            <person name="Zhou X."/>
            <person name="Di P."/>
            <person name="Xiao Y."/>
            <person name="Xuan H."/>
            <person name="Zhang L."/>
            <person name="Chen W."/>
        </authorList>
    </citation>
    <scope>NUCLEOTIDE SEQUENCE</scope>
    <source>
        <tissue evidence="7">Salivary gland</tissue>
    </source>
</reference>
<feature type="non-terminal residue" evidence="7">
    <location>
        <position position="1"/>
    </location>
</feature>
<dbReference type="AlphaFoldDB" id="A0A0K8RMU6"/>
<evidence type="ECO:0000256" key="2">
    <source>
        <dbReference type="ARBA" id="ARBA00022525"/>
    </source>
</evidence>
<keyword evidence="6" id="KW-1133">Transmembrane helix</keyword>
<sequence length="164" mass="18207">DYYTSLRPSYGTLPSEQPPQFQLLGRPFVGDSMKNTGLFFFIMRTTRLIVAMFVLFAICEPAVANVAIEGMGHMAPNCEKTIRDLCKNSTLGALEDVLVTPRHCQVTCTYRRPGATVVLQGEVWVPDREYERVKLPVGMPCAFGATCDTNGECSCPFCNKKGRK</sequence>
<dbReference type="GO" id="GO:0005576">
    <property type="term" value="C:extracellular region"/>
    <property type="evidence" value="ECO:0007669"/>
    <property type="project" value="UniProtKB-SubCell"/>
</dbReference>
<dbReference type="InterPro" id="IPR021971">
    <property type="entry name" value="Salp15"/>
</dbReference>
<protein>
    <submittedName>
        <fullName evidence="7">Putative salp15</fullName>
    </submittedName>
</protein>
<keyword evidence="4" id="KW-0325">Glycoprotein</keyword>
<evidence type="ECO:0000256" key="5">
    <source>
        <dbReference type="ARBA" id="ARBA00034321"/>
    </source>
</evidence>
<evidence type="ECO:0000256" key="6">
    <source>
        <dbReference type="SAM" id="Phobius"/>
    </source>
</evidence>
<keyword evidence="6" id="KW-0812">Transmembrane</keyword>
<keyword evidence="6" id="KW-0472">Membrane</keyword>
<evidence type="ECO:0000256" key="3">
    <source>
        <dbReference type="ARBA" id="ARBA00022729"/>
    </source>
</evidence>
<name>A0A0K8RMU6_IXORI</name>
<dbReference type="EMBL" id="GADI01001341">
    <property type="protein sequence ID" value="JAA72467.1"/>
    <property type="molecule type" value="mRNA"/>
</dbReference>
<evidence type="ECO:0000256" key="4">
    <source>
        <dbReference type="ARBA" id="ARBA00023180"/>
    </source>
</evidence>
<accession>A0A0K8RMU6</accession>
<organism evidence="7">
    <name type="scientific">Ixodes ricinus</name>
    <name type="common">Common tick</name>
    <name type="synonym">Acarus ricinus</name>
    <dbReference type="NCBI Taxonomy" id="34613"/>
    <lineage>
        <taxon>Eukaryota</taxon>
        <taxon>Metazoa</taxon>
        <taxon>Ecdysozoa</taxon>
        <taxon>Arthropoda</taxon>
        <taxon>Chelicerata</taxon>
        <taxon>Arachnida</taxon>
        <taxon>Acari</taxon>
        <taxon>Parasitiformes</taxon>
        <taxon>Ixodida</taxon>
        <taxon>Ixodoidea</taxon>
        <taxon>Ixodidae</taxon>
        <taxon>Ixodinae</taxon>
        <taxon>Ixodes</taxon>
    </lineage>
</organism>
<dbReference type="Pfam" id="PF12115">
    <property type="entry name" value="Salp15"/>
    <property type="match status" value="1"/>
</dbReference>
<comment type="similarity">
    <text evidence="5">Belongs to the salp15 family.</text>
</comment>
<proteinExistence type="evidence at transcript level"/>
<evidence type="ECO:0000256" key="1">
    <source>
        <dbReference type="ARBA" id="ARBA00004613"/>
    </source>
</evidence>
<feature type="transmembrane region" description="Helical" evidence="6">
    <location>
        <begin position="38"/>
        <end position="58"/>
    </location>
</feature>
<keyword evidence="3" id="KW-0732">Signal</keyword>
<comment type="subcellular location">
    <subcellularLocation>
        <location evidence="1">Secreted</location>
    </subcellularLocation>
</comment>
<keyword evidence="2" id="KW-0964">Secreted</keyword>